<organism evidence="1 2">
    <name type="scientific">Candidatus Uhrbacteria bacterium RIFCSPHIGHO2_01_FULL_63_20</name>
    <dbReference type="NCBI Taxonomy" id="1802385"/>
    <lineage>
        <taxon>Bacteria</taxon>
        <taxon>Candidatus Uhriibacteriota</taxon>
    </lineage>
</organism>
<name>A0A1F7TLZ3_9BACT</name>
<evidence type="ECO:0008006" key="3">
    <source>
        <dbReference type="Google" id="ProtNLM"/>
    </source>
</evidence>
<evidence type="ECO:0000313" key="1">
    <source>
        <dbReference type="EMBL" id="OGL66989.1"/>
    </source>
</evidence>
<comment type="caution">
    <text evidence="1">The sequence shown here is derived from an EMBL/GenBank/DDBJ whole genome shotgun (WGS) entry which is preliminary data.</text>
</comment>
<proteinExistence type="predicted"/>
<dbReference type="AlphaFoldDB" id="A0A1F7TLZ3"/>
<protein>
    <recommendedName>
        <fullName evidence="3">DUF218 domain-containing protein</fullName>
    </recommendedName>
</protein>
<dbReference type="Proteomes" id="UP000177885">
    <property type="component" value="Unassembled WGS sequence"/>
</dbReference>
<gene>
    <name evidence="1" type="ORF">A2856_00655</name>
</gene>
<sequence length="223" mass="25767">MAYDTFSALICGYGIPKYIFKDPSYHAYLVACTNWLFENLRDASGSIVLVGGATDMRRPYKRTEADEMAGWLKKRRDDVEGWTGESLPWKIVSRPGALSTVENLLKFRRITDPSTDQLVIFCERTRLNRIRELTFAVFPKAREVVIVPVDFDGSPRRYQPIRNAEQEQQFLAMEKRAASDDRAMRKLRAMMMEKLARMRKLGPKKGHEQLPRILTELLAKYGD</sequence>
<dbReference type="EMBL" id="MGDT01000004">
    <property type="protein sequence ID" value="OGL66989.1"/>
    <property type="molecule type" value="Genomic_DNA"/>
</dbReference>
<evidence type="ECO:0000313" key="2">
    <source>
        <dbReference type="Proteomes" id="UP000177885"/>
    </source>
</evidence>
<accession>A0A1F7TLZ3</accession>
<reference evidence="1 2" key="1">
    <citation type="journal article" date="2016" name="Nat. Commun.">
        <title>Thousands of microbial genomes shed light on interconnected biogeochemical processes in an aquifer system.</title>
        <authorList>
            <person name="Anantharaman K."/>
            <person name="Brown C.T."/>
            <person name="Hug L.A."/>
            <person name="Sharon I."/>
            <person name="Castelle C.J."/>
            <person name="Probst A.J."/>
            <person name="Thomas B.C."/>
            <person name="Singh A."/>
            <person name="Wilkins M.J."/>
            <person name="Karaoz U."/>
            <person name="Brodie E.L."/>
            <person name="Williams K.H."/>
            <person name="Hubbard S.S."/>
            <person name="Banfield J.F."/>
        </authorList>
    </citation>
    <scope>NUCLEOTIDE SEQUENCE [LARGE SCALE GENOMIC DNA]</scope>
</reference>